<dbReference type="STRING" id="29489.VL01_05805"/>
<dbReference type="InterPro" id="IPR011762">
    <property type="entry name" value="COA_CT_N"/>
</dbReference>
<feature type="domain" description="CoA carboxyltransferase C-terminal" evidence="4">
    <location>
        <begin position="290"/>
        <end position="528"/>
    </location>
</feature>
<name>A0A175VD61_AEREN</name>
<dbReference type="InterPro" id="IPR011763">
    <property type="entry name" value="COA_CT_C"/>
</dbReference>
<dbReference type="PROSITE" id="PS50980">
    <property type="entry name" value="COA_CT_NTER"/>
    <property type="match status" value="1"/>
</dbReference>
<reference evidence="5 6" key="1">
    <citation type="submission" date="2016-02" db="EMBL/GenBank/DDBJ databases">
        <title>Draft genome sequence of Aeromonas trota strain 1999lcr isolated from cerebrospinal fluid (CSF).</title>
        <authorList>
            <person name="Dallagassa C.B."/>
            <person name="Prediger K.C."/>
            <person name="Weiss V.A."/>
            <person name="Assis F.E."/>
            <person name="Baura V."/>
            <person name="Cruz L.M."/>
            <person name="Souza E.M."/>
            <person name="Pedrosa F.O."/>
            <person name="Fadel-Picheth C.M."/>
        </authorList>
    </citation>
    <scope>NUCLEOTIDE SEQUENCE [LARGE SCALE GENOMIC DNA]</scope>
    <source>
        <strain evidence="5 6">1999lcr</strain>
    </source>
</reference>
<dbReference type="PANTHER" id="PTHR22855:SF13">
    <property type="entry name" value="METHYLCROTONOYL-COA CARBOXYLASE BETA CHAIN, MITOCHONDRIAL"/>
    <property type="match status" value="1"/>
</dbReference>
<evidence type="ECO:0000256" key="1">
    <source>
        <dbReference type="ARBA" id="ARBA00006102"/>
    </source>
</evidence>
<protein>
    <submittedName>
        <fullName evidence="5">Methylcrotonoyl-CoA carboxylase</fullName>
    </submittedName>
</protein>
<dbReference type="InterPro" id="IPR029045">
    <property type="entry name" value="ClpP/crotonase-like_dom_sf"/>
</dbReference>
<proteinExistence type="inferred from homology"/>
<dbReference type="EMBL" id="JMGO02000017">
    <property type="protein sequence ID" value="KXU78626.1"/>
    <property type="molecule type" value="Genomic_DNA"/>
</dbReference>
<evidence type="ECO:0000259" key="3">
    <source>
        <dbReference type="PROSITE" id="PS50980"/>
    </source>
</evidence>
<dbReference type="FunFam" id="3.90.226.10:FF:000004">
    <property type="entry name" value="Methylcrotonoyl-CoA carboxylase beta chain"/>
    <property type="match status" value="1"/>
</dbReference>
<dbReference type="PANTHER" id="PTHR22855">
    <property type="entry name" value="ACETYL, PROPIONYL, PYRUVATE, AND GLUTACONYL CARBOXYLASE-RELATED"/>
    <property type="match status" value="1"/>
</dbReference>
<sequence length="544" mass="58145">MSRLHSRLDTASPEYATNRAAMQALVDDLNARLEEIAQGGGATNNARHQARGKLLPRERINQLLDPGSPFLELSALAGWQVYDEPVPAAGIITGIGLISGRLCMLVVNDATVKGGTYYPLTVKKHLRAQAIAERLRLPCLYLVDSGGAFLPMQDEVFPDRDHFGRIFYNQARMSAQNIPQLAVVMGLCTAGGAYVPAMADESIMVKEQATIFLAGPPLVKAATGEEISAEALGGAEVHCAHSGVADHLARDDAHALAIARTLVRNLGASDPGEDPFPLSGVASRSPTFEEPGYPVEELYGLVGTSLKRPYDARELIARLVDGSEFDEFKALFGTTLVTGFARIAGMKVGILANNGVLHSDSAQKGAHFIQLCNRRTIPLLFLQNITGFMVGSTAEKEGIAKHGAKLVTAVACSRVPKITLIVGGSFGAGNYGMCGRAYEPDFLFSWPNSRISVMGGEQAAGVLVQVRRDKLATEGKMLGEQEAAAIRAPVIDQYERQGHPYYASARLWDDGVIDPAQSRTVLALALAACQGAGTGPEQYGIFRM</sequence>
<dbReference type="RefSeq" id="WP_026456935.1">
    <property type="nucleotide sequence ID" value="NZ_JMGO02000017.1"/>
</dbReference>
<dbReference type="FunFam" id="3.90.226.10:FF:000007">
    <property type="entry name" value="Methylcrotonoyl-CoA carboxylase subunit beta"/>
    <property type="match status" value="1"/>
</dbReference>
<dbReference type="GO" id="GO:1905202">
    <property type="term" value="C:methylcrotonoyl-CoA carboxylase complex"/>
    <property type="evidence" value="ECO:0007669"/>
    <property type="project" value="TreeGrafter"/>
</dbReference>
<dbReference type="PROSITE" id="PS50989">
    <property type="entry name" value="COA_CT_CTER"/>
    <property type="match status" value="1"/>
</dbReference>
<dbReference type="Proteomes" id="UP000078435">
    <property type="component" value="Unassembled WGS sequence"/>
</dbReference>
<feature type="domain" description="CoA carboxyltransferase N-terminal" evidence="3">
    <location>
        <begin position="22"/>
        <end position="278"/>
    </location>
</feature>
<dbReference type="AlphaFoldDB" id="A0A175VD61"/>
<comment type="caution">
    <text evidence="5">The sequence shown here is derived from an EMBL/GenBank/DDBJ whole genome shotgun (WGS) entry which is preliminary data.</text>
</comment>
<dbReference type="SUPFAM" id="SSF52096">
    <property type="entry name" value="ClpP/crotonase"/>
    <property type="match status" value="2"/>
</dbReference>
<evidence type="ECO:0000313" key="5">
    <source>
        <dbReference type="EMBL" id="KXU78626.1"/>
    </source>
</evidence>
<dbReference type="Gene3D" id="3.90.226.10">
    <property type="entry name" value="2-enoyl-CoA Hydratase, Chain A, domain 1"/>
    <property type="match status" value="2"/>
</dbReference>
<dbReference type="GO" id="GO:0006552">
    <property type="term" value="P:L-leucine catabolic process"/>
    <property type="evidence" value="ECO:0007669"/>
    <property type="project" value="TreeGrafter"/>
</dbReference>
<dbReference type="InterPro" id="IPR034733">
    <property type="entry name" value="AcCoA_carboxyl_beta"/>
</dbReference>
<dbReference type="InterPro" id="IPR045190">
    <property type="entry name" value="MCCB/AccD1-like"/>
</dbReference>
<accession>A0A175VD61</accession>
<dbReference type="Pfam" id="PF01039">
    <property type="entry name" value="Carboxyl_trans"/>
    <property type="match status" value="1"/>
</dbReference>
<dbReference type="GO" id="GO:0004485">
    <property type="term" value="F:methylcrotonoyl-CoA carboxylase activity"/>
    <property type="evidence" value="ECO:0007669"/>
    <property type="project" value="TreeGrafter"/>
</dbReference>
<dbReference type="OrthoDB" id="9803706at2"/>
<organism evidence="5 6">
    <name type="scientific">Aeromonas enteropelogenes</name>
    <name type="common">Aeromonas trota</name>
    <dbReference type="NCBI Taxonomy" id="29489"/>
    <lineage>
        <taxon>Bacteria</taxon>
        <taxon>Pseudomonadati</taxon>
        <taxon>Pseudomonadota</taxon>
        <taxon>Gammaproteobacteria</taxon>
        <taxon>Aeromonadales</taxon>
        <taxon>Aeromonadaceae</taxon>
        <taxon>Aeromonas</taxon>
    </lineage>
</organism>
<evidence type="ECO:0000313" key="6">
    <source>
        <dbReference type="Proteomes" id="UP000078435"/>
    </source>
</evidence>
<comment type="pathway">
    <text evidence="2">Amino-acid degradation; L-leucine degradation.</text>
</comment>
<evidence type="ECO:0000259" key="4">
    <source>
        <dbReference type="PROSITE" id="PS50989"/>
    </source>
</evidence>
<gene>
    <name evidence="5" type="ORF">LCR_03290</name>
</gene>
<evidence type="ECO:0000256" key="2">
    <source>
        <dbReference type="ARBA" id="ARBA00046317"/>
    </source>
</evidence>
<comment type="similarity">
    <text evidence="1">Belongs to the AccD/PCCB family.</text>
</comment>